<feature type="transmembrane region" description="Helical" evidence="8">
    <location>
        <begin position="339"/>
        <end position="359"/>
    </location>
</feature>
<evidence type="ECO:0000313" key="10">
    <source>
        <dbReference type="EMBL" id="GGD33307.1"/>
    </source>
</evidence>
<dbReference type="SMART" id="SM00044">
    <property type="entry name" value="CYCc"/>
    <property type="match status" value="1"/>
</dbReference>
<dbReference type="GO" id="GO:0004016">
    <property type="term" value="F:adenylate cyclase activity"/>
    <property type="evidence" value="ECO:0007669"/>
    <property type="project" value="UniProtKB-ARBA"/>
</dbReference>
<dbReference type="InterPro" id="IPR019734">
    <property type="entry name" value="TPR_rpt"/>
</dbReference>
<evidence type="ECO:0000256" key="1">
    <source>
        <dbReference type="ARBA" id="ARBA00004370"/>
    </source>
</evidence>
<keyword evidence="6 7" id="KW-0456">Lyase</keyword>
<evidence type="ECO:0000256" key="6">
    <source>
        <dbReference type="ARBA" id="ARBA00023239"/>
    </source>
</evidence>
<dbReference type="GO" id="GO:0016020">
    <property type="term" value="C:membrane"/>
    <property type="evidence" value="ECO:0007669"/>
    <property type="project" value="UniProtKB-SubCell"/>
</dbReference>
<dbReference type="Pfam" id="PF00211">
    <property type="entry name" value="Guanylate_cyc"/>
    <property type="match status" value="1"/>
</dbReference>
<keyword evidence="11" id="KW-1185">Reference proteome</keyword>
<gene>
    <name evidence="10" type="ORF">GCM10011343_24180</name>
</gene>
<dbReference type="AlphaFoldDB" id="A0A916Y6Q8"/>
<dbReference type="GO" id="GO:0009190">
    <property type="term" value="P:cyclic nucleotide biosynthetic process"/>
    <property type="evidence" value="ECO:0007669"/>
    <property type="project" value="InterPro"/>
</dbReference>
<dbReference type="SMART" id="SM00028">
    <property type="entry name" value="TPR"/>
    <property type="match status" value="6"/>
</dbReference>
<evidence type="ECO:0000256" key="5">
    <source>
        <dbReference type="ARBA" id="ARBA00023136"/>
    </source>
</evidence>
<dbReference type="SUPFAM" id="SSF48452">
    <property type="entry name" value="TPR-like"/>
    <property type="match status" value="2"/>
</dbReference>
<dbReference type="InterPro" id="IPR001054">
    <property type="entry name" value="A/G_cyclase"/>
</dbReference>
<evidence type="ECO:0000313" key="11">
    <source>
        <dbReference type="Proteomes" id="UP000625735"/>
    </source>
</evidence>
<dbReference type="Pfam" id="PF17874">
    <property type="entry name" value="TPR_MalT"/>
    <property type="match status" value="1"/>
</dbReference>
<organism evidence="10 11">
    <name type="scientific">Flavobacterium orientale</name>
    <dbReference type="NCBI Taxonomy" id="1756020"/>
    <lineage>
        <taxon>Bacteria</taxon>
        <taxon>Pseudomonadati</taxon>
        <taxon>Bacteroidota</taxon>
        <taxon>Flavobacteriia</taxon>
        <taxon>Flavobacteriales</taxon>
        <taxon>Flavobacteriaceae</taxon>
        <taxon>Flavobacterium</taxon>
    </lineage>
</organism>
<name>A0A916Y6Q8_9FLAO</name>
<evidence type="ECO:0000256" key="3">
    <source>
        <dbReference type="ARBA" id="ARBA00022741"/>
    </source>
</evidence>
<dbReference type="InterPro" id="IPR050401">
    <property type="entry name" value="Cyclic_nucleotide_synthase"/>
</dbReference>
<evidence type="ECO:0000256" key="2">
    <source>
        <dbReference type="ARBA" id="ARBA00022692"/>
    </source>
</evidence>
<protein>
    <recommendedName>
        <fullName evidence="9">Guanylate cyclase domain-containing protein</fullName>
    </recommendedName>
</protein>
<evidence type="ECO:0000256" key="7">
    <source>
        <dbReference type="RuleBase" id="RU000405"/>
    </source>
</evidence>
<dbReference type="PANTHER" id="PTHR11920">
    <property type="entry name" value="GUANYLYL CYCLASE"/>
    <property type="match status" value="1"/>
</dbReference>
<dbReference type="EMBL" id="BMFG01000010">
    <property type="protein sequence ID" value="GGD33307.1"/>
    <property type="molecule type" value="Genomic_DNA"/>
</dbReference>
<dbReference type="GO" id="GO:0000166">
    <property type="term" value="F:nucleotide binding"/>
    <property type="evidence" value="ECO:0007669"/>
    <property type="project" value="UniProtKB-KW"/>
</dbReference>
<evidence type="ECO:0000256" key="4">
    <source>
        <dbReference type="ARBA" id="ARBA00022989"/>
    </source>
</evidence>
<keyword evidence="2 8" id="KW-0812">Transmembrane</keyword>
<comment type="similarity">
    <text evidence="7">Belongs to the adenylyl cyclase class-4/guanylyl cyclase family.</text>
</comment>
<feature type="domain" description="Guanylate cyclase" evidence="9">
    <location>
        <begin position="410"/>
        <end position="540"/>
    </location>
</feature>
<dbReference type="Gene3D" id="1.25.40.10">
    <property type="entry name" value="Tetratricopeptide repeat domain"/>
    <property type="match status" value="1"/>
</dbReference>
<dbReference type="InterPro" id="IPR018297">
    <property type="entry name" value="A/G_cyclase_CS"/>
</dbReference>
<dbReference type="GO" id="GO:0035556">
    <property type="term" value="P:intracellular signal transduction"/>
    <property type="evidence" value="ECO:0007669"/>
    <property type="project" value="InterPro"/>
</dbReference>
<dbReference type="Gene3D" id="3.30.70.1230">
    <property type="entry name" value="Nucleotide cyclase"/>
    <property type="match status" value="1"/>
</dbReference>
<dbReference type="PANTHER" id="PTHR11920:SF335">
    <property type="entry name" value="GUANYLATE CYCLASE"/>
    <property type="match status" value="1"/>
</dbReference>
<dbReference type="PROSITE" id="PS50125">
    <property type="entry name" value="GUANYLATE_CYCLASE_2"/>
    <property type="match status" value="1"/>
</dbReference>
<dbReference type="InterPro" id="IPR041617">
    <property type="entry name" value="TPR_MalT"/>
</dbReference>
<dbReference type="CDD" id="cd07302">
    <property type="entry name" value="CHD"/>
    <property type="match status" value="1"/>
</dbReference>
<accession>A0A916Y6Q8</accession>
<keyword evidence="4 8" id="KW-1133">Transmembrane helix</keyword>
<reference evidence="10" key="1">
    <citation type="journal article" date="2014" name="Int. J. Syst. Evol. Microbiol.">
        <title>Complete genome sequence of Corynebacterium casei LMG S-19264T (=DSM 44701T), isolated from a smear-ripened cheese.</title>
        <authorList>
            <consortium name="US DOE Joint Genome Institute (JGI-PGF)"/>
            <person name="Walter F."/>
            <person name="Albersmeier A."/>
            <person name="Kalinowski J."/>
            <person name="Ruckert C."/>
        </authorList>
    </citation>
    <scope>NUCLEOTIDE SEQUENCE</scope>
    <source>
        <strain evidence="10">CGMCC 1.12506</strain>
    </source>
</reference>
<dbReference type="PROSITE" id="PS00452">
    <property type="entry name" value="GUANYLATE_CYCLASE_1"/>
    <property type="match status" value="1"/>
</dbReference>
<keyword evidence="5 8" id="KW-0472">Membrane</keyword>
<sequence>MQISLAQEQRIADSLTKIYSTEANISNLEKMELLRNLAFNEVTNIELSIKYANELIALATKENNYLYLHRGYFQKANKYRYLSDLDIALDAVFKSLDAAKKASYIIGQGNCNVAIADIYSSMGNSKNAEYYYAQSIELLRKTDNTTALASALLNAGDQYFKNKNYTIALQNFNEAAILFKKVEYTTGTAYSLGNIGMVYAEQGKDALAKKYIGNAIELLEELEDYYAISDYLTYMSDIYSNQNDYKTALSYAKRSLELAEEFGLKDQINKSNLTLSDIYLKLGNANESLKHYKNHIIYRDSVTNIESVQKIADLRTDFEVSQKQTEIDLLDQRRKNQRIVTYAIGAALFFIALLAFLWYRRYLFIRKTKQIIEKERDRSDSLLLNILPEETAIELKLNGNVKAKKHDAVTVLFSDFKGFTSYSEKLSPEELVKTVDFYFSKFDTIMEDYGLEKIKTIGDAYMCAGGLNGNEKEAAQNMILAAKDIIDFVEKTKSNNATQEFTFDIRIGINTGPVVAGVVGSKKFAYDIWGDTVNIASRMESMSQPGKINISEGTHALISDQWTCEYRGEIEVKNRGYLKMYFVND</sequence>
<dbReference type="Proteomes" id="UP000625735">
    <property type="component" value="Unassembled WGS sequence"/>
</dbReference>
<keyword evidence="3" id="KW-0547">Nucleotide-binding</keyword>
<evidence type="ECO:0000256" key="8">
    <source>
        <dbReference type="SAM" id="Phobius"/>
    </source>
</evidence>
<dbReference type="InterPro" id="IPR029787">
    <property type="entry name" value="Nucleotide_cyclase"/>
</dbReference>
<evidence type="ECO:0000259" key="9">
    <source>
        <dbReference type="PROSITE" id="PS50125"/>
    </source>
</evidence>
<reference evidence="10" key="2">
    <citation type="submission" date="2020-09" db="EMBL/GenBank/DDBJ databases">
        <authorList>
            <person name="Sun Q."/>
            <person name="Zhou Y."/>
        </authorList>
    </citation>
    <scope>NUCLEOTIDE SEQUENCE</scope>
    <source>
        <strain evidence="10">CGMCC 1.12506</strain>
    </source>
</reference>
<comment type="caution">
    <text evidence="10">The sequence shown here is derived from an EMBL/GenBank/DDBJ whole genome shotgun (WGS) entry which is preliminary data.</text>
</comment>
<comment type="subcellular location">
    <subcellularLocation>
        <location evidence="1">Membrane</location>
    </subcellularLocation>
</comment>
<proteinExistence type="inferred from homology"/>
<dbReference type="InterPro" id="IPR011990">
    <property type="entry name" value="TPR-like_helical_dom_sf"/>
</dbReference>
<dbReference type="SUPFAM" id="SSF55073">
    <property type="entry name" value="Nucleotide cyclase"/>
    <property type="match status" value="1"/>
</dbReference>